<accession>A0ABY6ANC7</accession>
<gene>
    <name evidence="1" type="ORF">N5C08_04335</name>
</gene>
<evidence type="ECO:0000313" key="1">
    <source>
        <dbReference type="EMBL" id="UXH40783.1"/>
    </source>
</evidence>
<keyword evidence="2" id="KW-1185">Reference proteome</keyword>
<organism evidence="1 2">
    <name type="scientific">Pseudomonas promysalinigenes</name>
    <dbReference type="NCBI Taxonomy" id="485898"/>
    <lineage>
        <taxon>Bacteria</taxon>
        <taxon>Pseudomonadati</taxon>
        <taxon>Pseudomonadota</taxon>
        <taxon>Gammaproteobacteria</taxon>
        <taxon>Pseudomonadales</taxon>
        <taxon>Pseudomonadaceae</taxon>
        <taxon>Pseudomonas</taxon>
    </lineage>
</organism>
<proteinExistence type="predicted"/>
<sequence>MKLDIEAVHAHLKQAFGLDPYAVHVTEVADVIDLKVVNSRSLVEESLYWLKRGEEPTYDQGLFGLFHQPDTFDSAHRVGTLRLRDLEKQIGQLLQQG</sequence>
<dbReference type="EMBL" id="CP104557">
    <property type="protein sequence ID" value="UXH40783.1"/>
    <property type="molecule type" value="Genomic_DNA"/>
</dbReference>
<name>A0ABY6ANC7_9PSED</name>
<evidence type="ECO:0000313" key="2">
    <source>
        <dbReference type="Proteomes" id="UP001064504"/>
    </source>
</evidence>
<protein>
    <submittedName>
        <fullName evidence="1">Uncharacterized protein</fullName>
    </submittedName>
</protein>
<dbReference type="Proteomes" id="UP001064504">
    <property type="component" value="Chromosome"/>
</dbReference>
<reference evidence="1" key="1">
    <citation type="submission" date="2022-09" db="EMBL/GenBank/DDBJ databases">
        <title>Complete genome sequence of Pseudomonas promysalinigenes strain RL-WG26, a newly isolated PGPR with the potential for plant salinity stress alleviation.</title>
        <authorList>
            <person name="Ren L."/>
            <person name="Wang G."/>
            <person name="Hu H."/>
        </authorList>
    </citation>
    <scope>NUCLEOTIDE SEQUENCE</scope>
    <source>
        <strain evidence="1">RL-WG26</strain>
    </source>
</reference>
<dbReference type="RefSeq" id="WP_060478543.1">
    <property type="nucleotide sequence ID" value="NZ_CP077094.1"/>
</dbReference>